<reference evidence="4 5" key="1">
    <citation type="submission" date="2018-05" db="EMBL/GenBank/DDBJ databases">
        <title>Genomic Encyclopedia of Type Strains, Phase IV (KMG-IV): sequencing the most valuable type-strain genomes for metagenomic binning, comparative biology and taxonomic classification.</title>
        <authorList>
            <person name="Goeker M."/>
        </authorList>
    </citation>
    <scope>NUCLEOTIDE SEQUENCE [LARGE SCALE GENOMIC DNA]</scope>
    <source>
        <strain evidence="4 5">DSM 19792</strain>
    </source>
</reference>
<dbReference type="EMBL" id="QJKB01000006">
    <property type="protein sequence ID" value="PXX41827.1"/>
    <property type="molecule type" value="Genomic_DNA"/>
</dbReference>
<keyword evidence="1 4" id="KW-0808">Transferase</keyword>
<dbReference type="Pfam" id="PF12000">
    <property type="entry name" value="Glyco_trans_4_3"/>
    <property type="match status" value="1"/>
</dbReference>
<dbReference type="RefSeq" id="WP_110256278.1">
    <property type="nucleotide sequence ID" value="NZ_QJKB01000006.1"/>
</dbReference>
<comment type="caution">
    <text evidence="4">The sequence shown here is derived from an EMBL/GenBank/DDBJ whole genome shotgun (WGS) entry which is preliminary data.</text>
</comment>
<evidence type="ECO:0000259" key="3">
    <source>
        <dbReference type="Pfam" id="PF12000"/>
    </source>
</evidence>
<evidence type="ECO:0000313" key="4">
    <source>
        <dbReference type="EMBL" id="PXX41827.1"/>
    </source>
</evidence>
<dbReference type="GO" id="GO:0016757">
    <property type="term" value="F:glycosyltransferase activity"/>
    <property type="evidence" value="ECO:0007669"/>
    <property type="project" value="InterPro"/>
</dbReference>
<evidence type="ECO:0000259" key="2">
    <source>
        <dbReference type="Pfam" id="PF00534"/>
    </source>
</evidence>
<name>A0A318IZX5_9BURK</name>
<organism evidence="4 5">
    <name type="scientific">Undibacterium pigrum</name>
    <dbReference type="NCBI Taxonomy" id="401470"/>
    <lineage>
        <taxon>Bacteria</taxon>
        <taxon>Pseudomonadati</taxon>
        <taxon>Pseudomonadota</taxon>
        <taxon>Betaproteobacteria</taxon>
        <taxon>Burkholderiales</taxon>
        <taxon>Oxalobacteraceae</taxon>
        <taxon>Undibacterium</taxon>
    </lineage>
</organism>
<dbReference type="InterPro" id="IPR022623">
    <property type="entry name" value="Glyco_trans_4"/>
</dbReference>
<dbReference type="CDD" id="cd03818">
    <property type="entry name" value="GT4_ExpC-like"/>
    <property type="match status" value="1"/>
</dbReference>
<dbReference type="OrthoDB" id="5416057at2"/>
<feature type="domain" description="Glycosyl transferase family 1" evidence="2">
    <location>
        <begin position="214"/>
        <end position="386"/>
    </location>
</feature>
<feature type="domain" description="Glycosyl transferase family 4" evidence="3">
    <location>
        <begin position="26"/>
        <end position="194"/>
    </location>
</feature>
<sequence>MKILFVHQNFPGQFVHLAPALAADGGNEVVALSMQKNPPALWNGVKVFSYQVARGTSAETHPWLADSEPKVIRGEAAMRAALQLREQGFVPDVIIAHPGWGESLFLKSVWPKAKLGIYAEFFYHASGADVGFDPEFSSDNIEQACKIQLKNINNLLHIEMADAAISPTHWQASTFPSAFRERISVIHDGINTDMIAPNPGVALNLGGDLTLTRDDEVITFVNRNLEPYRGYHIFMRALPQILAQRPNARVLIVGGDDVSYGAKSATGKSWKEIFLSEVITQLPESALKRIHFLGNIPYQHFIPLLQLSRVHVYLTYPFVLSWSLLEAMSAGCAIVASNTQPLHEAIRQNETGRLVDFFDVAALTQEVCDLLDQPEERQRLGENARRFACEFYDLQRVCLPAQLEWVQTLAEETKVNIQNEISTDSLVNTVVIELK</sequence>
<protein>
    <submittedName>
        <fullName evidence="4">Glycosyltransferase involved in cell wall biosynthesis</fullName>
    </submittedName>
</protein>
<dbReference type="InterPro" id="IPR001296">
    <property type="entry name" value="Glyco_trans_1"/>
</dbReference>
<accession>A0A318IZX5</accession>
<proteinExistence type="predicted"/>
<dbReference type="Pfam" id="PF00534">
    <property type="entry name" value="Glycos_transf_1"/>
    <property type="match status" value="1"/>
</dbReference>
<dbReference type="Gene3D" id="3.40.50.2000">
    <property type="entry name" value="Glycogen Phosphorylase B"/>
    <property type="match status" value="2"/>
</dbReference>
<dbReference type="SUPFAM" id="SSF53756">
    <property type="entry name" value="UDP-Glycosyltransferase/glycogen phosphorylase"/>
    <property type="match status" value="1"/>
</dbReference>
<keyword evidence="5" id="KW-1185">Reference proteome</keyword>
<dbReference type="GO" id="GO:0009103">
    <property type="term" value="P:lipopolysaccharide biosynthetic process"/>
    <property type="evidence" value="ECO:0007669"/>
    <property type="project" value="TreeGrafter"/>
</dbReference>
<evidence type="ECO:0000256" key="1">
    <source>
        <dbReference type="ARBA" id="ARBA00022679"/>
    </source>
</evidence>
<gene>
    <name evidence="4" type="ORF">DFR42_1066</name>
</gene>
<evidence type="ECO:0000313" key="5">
    <source>
        <dbReference type="Proteomes" id="UP000247792"/>
    </source>
</evidence>
<dbReference type="PANTHER" id="PTHR46401:SF2">
    <property type="entry name" value="GLYCOSYLTRANSFERASE WBBK-RELATED"/>
    <property type="match status" value="1"/>
</dbReference>
<dbReference type="Proteomes" id="UP000247792">
    <property type="component" value="Unassembled WGS sequence"/>
</dbReference>
<dbReference type="PANTHER" id="PTHR46401">
    <property type="entry name" value="GLYCOSYLTRANSFERASE WBBK-RELATED"/>
    <property type="match status" value="1"/>
</dbReference>
<dbReference type="AlphaFoldDB" id="A0A318IZX5"/>